<evidence type="ECO:0000313" key="1">
    <source>
        <dbReference type="EMBL" id="MBL1409656.1"/>
    </source>
</evidence>
<accession>A0ABS1R4L2</accession>
<organism evidence="1 2">
    <name type="scientific">Sphingobacterium faecale</name>
    <dbReference type="NCBI Taxonomy" id="2803775"/>
    <lineage>
        <taxon>Bacteria</taxon>
        <taxon>Pseudomonadati</taxon>
        <taxon>Bacteroidota</taxon>
        <taxon>Sphingobacteriia</taxon>
        <taxon>Sphingobacteriales</taxon>
        <taxon>Sphingobacteriaceae</taxon>
        <taxon>Sphingobacterium</taxon>
    </lineage>
</organism>
<reference evidence="1 2" key="1">
    <citation type="submission" date="2021-01" db="EMBL/GenBank/DDBJ databases">
        <title>C459-1 draft genome sequence.</title>
        <authorList>
            <person name="Zhang X.-F."/>
        </authorList>
    </citation>
    <scope>NUCLEOTIDE SEQUENCE [LARGE SCALE GENOMIC DNA]</scope>
    <source>
        <strain evidence="2">C459-1</strain>
    </source>
</reference>
<proteinExistence type="predicted"/>
<dbReference type="EMBL" id="JAERTY010000007">
    <property type="protein sequence ID" value="MBL1409656.1"/>
    <property type="molecule type" value="Genomic_DNA"/>
</dbReference>
<protein>
    <recommendedName>
        <fullName evidence="3">Lipoprotein</fullName>
    </recommendedName>
</protein>
<evidence type="ECO:0000313" key="2">
    <source>
        <dbReference type="Proteomes" id="UP000625283"/>
    </source>
</evidence>
<dbReference type="PROSITE" id="PS51257">
    <property type="entry name" value="PROKAR_LIPOPROTEIN"/>
    <property type="match status" value="1"/>
</dbReference>
<dbReference type="Proteomes" id="UP000625283">
    <property type="component" value="Unassembled WGS sequence"/>
</dbReference>
<sequence length="134" mass="14748">MKHISIYIAFTFLSVFFWSCGSGGCNIVPNVTFQITVTQGSHPNLYKPGGWVYADGGVCGLIVYNDGGNVIAYDRCSTVNIQERNRVEVNGFEVVDSASGAKWLLLDGSPAHIAECHLKPYRVSKTGDFYKIYN</sequence>
<dbReference type="RefSeq" id="WP_202103399.1">
    <property type="nucleotide sequence ID" value="NZ_JAERTY010000007.1"/>
</dbReference>
<keyword evidence="2" id="KW-1185">Reference proteome</keyword>
<comment type="caution">
    <text evidence="1">The sequence shown here is derived from an EMBL/GenBank/DDBJ whole genome shotgun (WGS) entry which is preliminary data.</text>
</comment>
<evidence type="ECO:0008006" key="3">
    <source>
        <dbReference type="Google" id="ProtNLM"/>
    </source>
</evidence>
<gene>
    <name evidence="1" type="ORF">JKG61_12920</name>
</gene>
<name>A0ABS1R4L2_9SPHI</name>